<comment type="subcellular location">
    <subcellularLocation>
        <location evidence="1">Endomembrane system</location>
        <topology evidence="1">Multi-pass membrane protein</topology>
    </subcellularLocation>
</comment>
<accession>A0A090MUV8</accession>
<dbReference type="AlphaFoldDB" id="A0A090MUV8"/>
<reference evidence="8" key="2">
    <citation type="submission" date="2020-12" db="UniProtKB">
        <authorList>
            <consortium name="WormBaseParasite"/>
        </authorList>
    </citation>
    <scope>IDENTIFICATION</scope>
</reference>
<feature type="transmembrane region" description="Helical" evidence="5">
    <location>
        <begin position="95"/>
        <end position="115"/>
    </location>
</feature>
<evidence type="ECO:0000256" key="3">
    <source>
        <dbReference type="ARBA" id="ARBA00022989"/>
    </source>
</evidence>
<dbReference type="RefSeq" id="XP_024501670.1">
    <property type="nucleotide sequence ID" value="XM_024647610.1"/>
</dbReference>
<evidence type="ECO:0000313" key="9">
    <source>
        <dbReference type="WormBase" id="SRAE_1000074100"/>
    </source>
</evidence>
<gene>
    <name evidence="6 8 9" type="ORF">SRAE_1000074100</name>
</gene>
<keyword evidence="7" id="KW-1185">Reference proteome</keyword>
<name>A0A090MUV8_STRRB</name>
<dbReference type="GeneID" id="36374833"/>
<feature type="transmembrane region" description="Helical" evidence="5">
    <location>
        <begin position="69"/>
        <end position="88"/>
    </location>
</feature>
<evidence type="ECO:0000313" key="8">
    <source>
        <dbReference type="WBParaSite" id="SRAE_1000074100.1"/>
    </source>
</evidence>
<evidence type="ECO:0000256" key="5">
    <source>
        <dbReference type="SAM" id="Phobius"/>
    </source>
</evidence>
<feature type="transmembrane region" description="Helical" evidence="5">
    <location>
        <begin position="30"/>
        <end position="49"/>
    </location>
</feature>
<sequence length="242" mass="28458">MSSFNIEEMCLGINMKSFNKPNNYFCGGRFHIKNAIVIICIITCLRNFIEGCLLYDKYLYISSSDPKTMLFGIFLEIISILLMYIGYIKNDQNFLIPYIIIQIMFITIHGVILFLDILRCIWPSMPENILLEYKEGNTLEYIRLFVIFSIFIVDCYCLKVILKTYVYLENENVEFKPRHPITIMPQNQIHFTVEDEEVYSYGNPNYTENQISNEHLSSDEDYLDLTRDGYGKKKKSKKGDLK</sequence>
<dbReference type="CTD" id="36374833"/>
<reference evidence="6 7" key="1">
    <citation type="submission" date="2014-09" db="EMBL/GenBank/DDBJ databases">
        <authorList>
            <person name="Martin A.A."/>
        </authorList>
    </citation>
    <scope>NUCLEOTIDE SEQUENCE</scope>
    <source>
        <strain evidence="7">ED321</strain>
        <strain evidence="6">ED321 Heterogonic</strain>
    </source>
</reference>
<organism evidence="6">
    <name type="scientific">Strongyloides ratti</name>
    <name type="common">Parasitic roundworm</name>
    <dbReference type="NCBI Taxonomy" id="34506"/>
    <lineage>
        <taxon>Eukaryota</taxon>
        <taxon>Metazoa</taxon>
        <taxon>Ecdysozoa</taxon>
        <taxon>Nematoda</taxon>
        <taxon>Chromadorea</taxon>
        <taxon>Rhabditida</taxon>
        <taxon>Tylenchina</taxon>
        <taxon>Panagrolaimomorpha</taxon>
        <taxon>Strongyloidoidea</taxon>
        <taxon>Strongyloididae</taxon>
        <taxon>Strongyloides</taxon>
    </lineage>
</organism>
<protein>
    <submittedName>
        <fullName evidence="6 8">Uncharacterized protein</fullName>
    </submittedName>
</protein>
<dbReference type="GO" id="GO:0012505">
    <property type="term" value="C:endomembrane system"/>
    <property type="evidence" value="ECO:0007669"/>
    <property type="project" value="UniProtKB-SubCell"/>
</dbReference>
<dbReference type="WBParaSite" id="SRAE_1000074100.1">
    <property type="protein sequence ID" value="SRAE_1000074100.1"/>
    <property type="gene ID" value="WBGene00257338"/>
</dbReference>
<dbReference type="InterPro" id="IPR051115">
    <property type="entry name" value="LAPTM_transporter"/>
</dbReference>
<keyword evidence="2 5" id="KW-0812">Transmembrane</keyword>
<dbReference type="STRING" id="34506.A0A090MUV8"/>
<dbReference type="Proteomes" id="UP000035682">
    <property type="component" value="Unplaced"/>
</dbReference>
<evidence type="ECO:0000256" key="1">
    <source>
        <dbReference type="ARBA" id="ARBA00004127"/>
    </source>
</evidence>
<evidence type="ECO:0000313" key="7">
    <source>
        <dbReference type="Proteomes" id="UP000035682"/>
    </source>
</evidence>
<proteinExistence type="predicted"/>
<dbReference type="EMBL" id="LN609528">
    <property type="protein sequence ID" value="CEF62468.1"/>
    <property type="molecule type" value="Genomic_DNA"/>
</dbReference>
<dbReference type="PANTHER" id="PTHR12479">
    <property type="entry name" value="LYSOSOMAL-ASSOCIATED TRANSMEMBRANE PROTEIN"/>
    <property type="match status" value="1"/>
</dbReference>
<dbReference type="WormBase" id="SRAE_1000074100">
    <property type="protein sequence ID" value="SRP10705"/>
    <property type="gene ID" value="WBGene00257338"/>
</dbReference>
<dbReference type="PANTHER" id="PTHR12479:SF10">
    <property type="entry name" value="LYSOSOMAL-ASSOCIATED TRANSMEMBRANE PROTEIN"/>
    <property type="match status" value="1"/>
</dbReference>
<evidence type="ECO:0000256" key="4">
    <source>
        <dbReference type="ARBA" id="ARBA00023136"/>
    </source>
</evidence>
<keyword evidence="3 5" id="KW-1133">Transmembrane helix</keyword>
<keyword evidence="4 5" id="KW-0472">Membrane</keyword>
<dbReference type="GO" id="GO:0005765">
    <property type="term" value="C:lysosomal membrane"/>
    <property type="evidence" value="ECO:0007669"/>
    <property type="project" value="TreeGrafter"/>
</dbReference>
<feature type="transmembrane region" description="Helical" evidence="5">
    <location>
        <begin position="141"/>
        <end position="162"/>
    </location>
</feature>
<evidence type="ECO:0000313" key="6">
    <source>
        <dbReference type="EMBL" id="CEF62468.1"/>
    </source>
</evidence>
<evidence type="ECO:0000256" key="2">
    <source>
        <dbReference type="ARBA" id="ARBA00022692"/>
    </source>
</evidence>